<reference evidence="2 3" key="1">
    <citation type="submission" date="2019-08" db="EMBL/GenBank/DDBJ databases">
        <authorList>
            <person name="Khan S.A."/>
            <person name="Jeon C.O."/>
            <person name="Jeong S.E."/>
        </authorList>
    </citation>
    <scope>NUCLEOTIDE SEQUENCE [LARGE SCALE GENOMIC DNA]</scope>
    <source>
        <strain evidence="3">IMCC1728</strain>
    </source>
</reference>
<dbReference type="Proteomes" id="UP000321832">
    <property type="component" value="Unassembled WGS sequence"/>
</dbReference>
<accession>A0A5C6U395</accession>
<organism evidence="2 3">
    <name type="scientific">Piscinibacter aquaticus</name>
    <dbReference type="NCBI Taxonomy" id="392597"/>
    <lineage>
        <taxon>Bacteria</taxon>
        <taxon>Pseudomonadati</taxon>
        <taxon>Pseudomonadota</taxon>
        <taxon>Betaproteobacteria</taxon>
        <taxon>Burkholderiales</taxon>
        <taxon>Sphaerotilaceae</taxon>
        <taxon>Piscinibacter</taxon>
    </lineage>
</organism>
<comment type="caution">
    <text evidence="2">The sequence shown here is derived from an EMBL/GenBank/DDBJ whole genome shotgun (WGS) entry which is preliminary data.</text>
</comment>
<evidence type="ECO:0000313" key="3">
    <source>
        <dbReference type="Proteomes" id="UP000321832"/>
    </source>
</evidence>
<feature type="chain" id="PRO_5022781718" description="YHS domain-containing protein" evidence="1">
    <location>
        <begin position="34"/>
        <end position="205"/>
    </location>
</feature>
<proteinExistence type="predicted"/>
<evidence type="ECO:0000313" key="2">
    <source>
        <dbReference type="EMBL" id="TXC66196.1"/>
    </source>
</evidence>
<dbReference type="EMBL" id="VOPW01000001">
    <property type="protein sequence ID" value="TXC66196.1"/>
    <property type="molecule type" value="Genomic_DNA"/>
</dbReference>
<dbReference type="AlphaFoldDB" id="A0A5C6U395"/>
<sequence>MTLGLPALPRLLRAALIAITCVAALSGCGAMLAQNPSSALKPVNAVKDGDDARVMLQGADVVAYFTQGRYQPGQASIRSVYEGVTFRFASAEHKALFDAQPTKYLPQFGGYCANGIAYAIPWGGDADTWRVIDGKLYIFGGRGSQEAFELDIPGNLALANRYWAEEVAGSNSFWQRGKRLVWRVPHYKSGDELAAMVAKARAAKP</sequence>
<dbReference type="NCBIfam" id="NF041384">
    <property type="entry name" value="YHS_seleno_dom"/>
    <property type="match status" value="1"/>
</dbReference>
<feature type="signal peptide" evidence="1">
    <location>
        <begin position="1"/>
        <end position="33"/>
    </location>
</feature>
<protein>
    <recommendedName>
        <fullName evidence="4">YHS domain-containing protein</fullName>
    </recommendedName>
</protein>
<evidence type="ECO:0000256" key="1">
    <source>
        <dbReference type="SAM" id="SignalP"/>
    </source>
</evidence>
<name>A0A5C6U395_9BURK</name>
<gene>
    <name evidence="2" type="ORF">FSC37_10535</name>
</gene>
<keyword evidence="1" id="KW-0732">Signal</keyword>
<evidence type="ECO:0008006" key="4">
    <source>
        <dbReference type="Google" id="ProtNLM"/>
    </source>
</evidence>
<keyword evidence="3" id="KW-1185">Reference proteome</keyword>